<feature type="region of interest" description="Disordered" evidence="1">
    <location>
        <begin position="1"/>
        <end position="25"/>
    </location>
</feature>
<evidence type="ECO:0000256" key="1">
    <source>
        <dbReference type="SAM" id="MobiDB-lite"/>
    </source>
</evidence>
<dbReference type="Proteomes" id="UP001138500">
    <property type="component" value="Unassembled WGS sequence"/>
</dbReference>
<protein>
    <submittedName>
        <fullName evidence="2">Zinc finger protein</fullName>
    </submittedName>
</protein>
<evidence type="ECO:0000313" key="3">
    <source>
        <dbReference type="Proteomes" id="UP001138500"/>
    </source>
</evidence>
<reference evidence="2 3" key="1">
    <citation type="journal article" date="2018" name="IMA Fungus">
        <title>IMA Genome-F 10: Nine draft genome sequences of Claviceps purpurea s.lat., including C. arundinis, C. humidiphila, and C. cf. spartinae, pseudomolecules for the pitch canker pathogen Fusarium circinatum, draft genome of Davidsoniella eucalypti, Grosmannia galeiformis, Quambalaria eucalypti, and Teratosphaeria destructans.</title>
        <authorList>
            <person name="Wingfield B.D."/>
            <person name="Liu M."/>
            <person name="Nguyen H.D."/>
            <person name="Lane F.A."/>
            <person name="Morgan S.W."/>
            <person name="De Vos L."/>
            <person name="Wilken P.M."/>
            <person name="Duong T.A."/>
            <person name="Aylward J."/>
            <person name="Coetzee M.P."/>
            <person name="Dadej K."/>
            <person name="De Beer Z.W."/>
            <person name="Findlay W."/>
            <person name="Havenga M."/>
            <person name="Kolarik M."/>
            <person name="Menzies J.G."/>
            <person name="Naidoo K."/>
            <person name="Pochopski O."/>
            <person name="Shoukouhi P."/>
            <person name="Santana Q.C."/>
            <person name="Seifert K.A."/>
            <person name="Soal N."/>
            <person name="Steenkamp E.T."/>
            <person name="Tatham C.T."/>
            <person name="van der Nest M.A."/>
            <person name="Wingfield M.J."/>
        </authorList>
    </citation>
    <scope>NUCLEOTIDE SEQUENCE [LARGE SCALE GENOMIC DNA]</scope>
    <source>
        <strain evidence="2">CMW44962</strain>
    </source>
</reference>
<dbReference type="AlphaFoldDB" id="A0A9W7SX23"/>
<feature type="compositionally biased region" description="Basic and acidic residues" evidence="1">
    <location>
        <begin position="1"/>
        <end position="16"/>
    </location>
</feature>
<gene>
    <name evidence="2" type="ORF">Tdes44962_MAKER08278</name>
</gene>
<dbReference type="EMBL" id="RIBY02000746">
    <property type="protein sequence ID" value="KAH9838129.1"/>
    <property type="molecule type" value="Genomic_DNA"/>
</dbReference>
<accession>A0A9W7SX23</accession>
<evidence type="ECO:0000313" key="2">
    <source>
        <dbReference type="EMBL" id="KAH9838129.1"/>
    </source>
</evidence>
<organism evidence="2 3">
    <name type="scientific">Teratosphaeria destructans</name>
    <dbReference type="NCBI Taxonomy" id="418781"/>
    <lineage>
        <taxon>Eukaryota</taxon>
        <taxon>Fungi</taxon>
        <taxon>Dikarya</taxon>
        <taxon>Ascomycota</taxon>
        <taxon>Pezizomycotina</taxon>
        <taxon>Dothideomycetes</taxon>
        <taxon>Dothideomycetidae</taxon>
        <taxon>Mycosphaerellales</taxon>
        <taxon>Teratosphaeriaceae</taxon>
        <taxon>Teratosphaeria</taxon>
    </lineage>
</organism>
<dbReference type="OrthoDB" id="3912031at2759"/>
<comment type="caution">
    <text evidence="2">The sequence shown here is derived from an EMBL/GenBank/DDBJ whole genome shotgun (WGS) entry which is preliminary data.</text>
</comment>
<sequence length="74" mass="8510">MPPRPRADSVKIDPFEGHSNITRAPLPPRKYALEELIDPNDIPENGHCRSPSGDILSKHEFLKREDRPISIRER</sequence>
<name>A0A9W7SX23_9PEZI</name>
<proteinExistence type="predicted"/>
<reference evidence="2 3" key="2">
    <citation type="journal article" date="2021" name="Curr. Genet.">
        <title>Genetic response to nitrogen starvation in the aggressive Eucalyptus foliar pathogen Teratosphaeria destructans.</title>
        <authorList>
            <person name="Havenga M."/>
            <person name="Wingfield B.D."/>
            <person name="Wingfield M.J."/>
            <person name="Dreyer L.L."/>
            <person name="Roets F."/>
            <person name="Aylward J."/>
        </authorList>
    </citation>
    <scope>NUCLEOTIDE SEQUENCE [LARGE SCALE GENOMIC DNA]</scope>
    <source>
        <strain evidence="2">CMW44962</strain>
    </source>
</reference>
<keyword evidence="3" id="KW-1185">Reference proteome</keyword>